<feature type="compositionally biased region" description="Basic and acidic residues" evidence="1">
    <location>
        <begin position="320"/>
        <end position="329"/>
    </location>
</feature>
<accession>A0AAN8MYE7</accession>
<feature type="region of interest" description="Disordered" evidence="1">
    <location>
        <begin position="287"/>
        <end position="365"/>
    </location>
</feature>
<protein>
    <submittedName>
        <fullName evidence="2">Uncharacterized protein</fullName>
    </submittedName>
</protein>
<feature type="region of interest" description="Disordered" evidence="1">
    <location>
        <begin position="38"/>
        <end position="133"/>
    </location>
</feature>
<feature type="region of interest" description="Disordered" evidence="1">
    <location>
        <begin position="580"/>
        <end position="606"/>
    </location>
</feature>
<evidence type="ECO:0000313" key="3">
    <source>
        <dbReference type="Proteomes" id="UP001313282"/>
    </source>
</evidence>
<feature type="compositionally biased region" description="Polar residues" evidence="1">
    <location>
        <begin position="73"/>
        <end position="83"/>
    </location>
</feature>
<dbReference type="Proteomes" id="UP001313282">
    <property type="component" value="Unassembled WGS sequence"/>
</dbReference>
<evidence type="ECO:0000256" key="1">
    <source>
        <dbReference type="SAM" id="MobiDB-lite"/>
    </source>
</evidence>
<feature type="compositionally biased region" description="Basic and acidic residues" evidence="1">
    <location>
        <begin position="210"/>
        <end position="224"/>
    </location>
</feature>
<feature type="compositionally biased region" description="Polar residues" evidence="1">
    <location>
        <begin position="287"/>
        <end position="314"/>
    </location>
</feature>
<dbReference type="EMBL" id="JAVHNR010000001">
    <property type="protein sequence ID" value="KAK6356918.1"/>
    <property type="molecule type" value="Genomic_DNA"/>
</dbReference>
<feature type="compositionally biased region" description="Basic and acidic residues" evidence="1">
    <location>
        <begin position="47"/>
        <end position="67"/>
    </location>
</feature>
<sequence length="1033" mass="117099">MAGNTPNKTEFLRRLSTSARKRDFEFAVSQWEQRVINGYDEVDEDPEHGQHDVAGVSRDRANRDGDPPRGPGTLSTDIQTLDSRPSDKSMAVDVDVRPPKRKRNGETTVHVFPATTIQPPGPETTRSTTDSLDQRHIPDLPRVVKDITSTPEREQSLFYYGTNKSPAGKATGIFSPRLVSTPEKQEAPPPVLLKERYVYGSNKRKLSSNSEERELEGQSNDLDRNMPFTIFGWSPSRKNASANSSANSTPDSSRKKSTDIKTHPQGVRLTTFSAKLKALRIENINKRSLQQNGDTDANLDNTAAPPESNTQDSLPNPEGKVIRPRDKLPTDGTIGNHSSGEEHTMSNDPLSSDNLPRRGLEPADTELGGQAHTQAYEADQHSGESCPDLTIEFANAYVTDITMGEYELPSGSSRAGPADTGAQNPRPTKFPNFEGGRGIPLLDKHDIARAEEMAARAVIAKYTPPTPKIGNFSFGGQVTAKEREAKLKALRNDFNLYINNLDATSLERDHTIAAWKRGWNEHLADSGSALVKINRQQDIEAYLKTLAEAEGDLDETTKEFLRFMNRDQIDMDEFMAQMDEEEDRSKQRYLQRNGQPSQAPGPIPNRPWPHLPCTLGWEPVKTGWVSYDGKYECIEAGAIPKFAYREEQIQEPEAPKTVWSGAMGSDDEIINEEISYKLLGLEENWKESPTGMYLGRIDDKNGDDSDTDEEDIGWSSRLLNHRLMLTCNSVNGSNVDLSYDPEELDIPTMDTNRHFAKMDCTLTLQYPNYVKTERKFNRMGEMVTISPPVRKDKIPRKSCMKPLEPDSPKNQGRPRVVARKRVKFRLTHEERSISDSFHPRQSSWSQKKQYLLRKAFRQHGLFEMLPSVRAQHTRIRGFEHYYPRFLQPPPRTQVRQTGSYGAGYILNHIARFKLGLPTLEDGRTRAKIRDSLSKLVEHRKNGLTRHRQNKYNGFLYKLPGRVFQQGRRRIRHPNYLLEQEPRLVAAFQTRTRERGAYMVYWRASKERNTDDKEDGDWVDLSDEGYVSEENSGD</sequence>
<gene>
    <name evidence="2" type="ORF">TWF718_001256</name>
</gene>
<keyword evidence="3" id="KW-1185">Reference proteome</keyword>
<feature type="compositionally biased region" description="Basic and acidic residues" evidence="1">
    <location>
        <begin position="252"/>
        <end position="262"/>
    </location>
</feature>
<evidence type="ECO:0000313" key="2">
    <source>
        <dbReference type="EMBL" id="KAK6356918.1"/>
    </source>
</evidence>
<feature type="region of interest" description="Disordered" evidence="1">
    <location>
        <begin position="173"/>
        <end position="268"/>
    </location>
</feature>
<reference evidence="2 3" key="1">
    <citation type="submission" date="2019-10" db="EMBL/GenBank/DDBJ databases">
        <authorList>
            <person name="Palmer J.M."/>
        </authorList>
    </citation>
    <scope>NUCLEOTIDE SEQUENCE [LARGE SCALE GENOMIC DNA]</scope>
    <source>
        <strain evidence="2 3">TWF718</strain>
    </source>
</reference>
<name>A0AAN8MYE7_9PEZI</name>
<feature type="region of interest" description="Disordered" evidence="1">
    <location>
        <begin position="792"/>
        <end position="815"/>
    </location>
</feature>
<feature type="region of interest" description="Disordered" evidence="1">
    <location>
        <begin position="1006"/>
        <end position="1033"/>
    </location>
</feature>
<feature type="region of interest" description="Disordered" evidence="1">
    <location>
        <begin position="408"/>
        <end position="437"/>
    </location>
</feature>
<feature type="compositionally biased region" description="Polar residues" evidence="1">
    <location>
        <begin position="588"/>
        <end position="598"/>
    </location>
</feature>
<feature type="compositionally biased region" description="Low complexity" evidence="1">
    <location>
        <begin position="234"/>
        <end position="251"/>
    </location>
</feature>
<organism evidence="2 3">
    <name type="scientific">Orbilia javanica</name>
    <dbReference type="NCBI Taxonomy" id="47235"/>
    <lineage>
        <taxon>Eukaryota</taxon>
        <taxon>Fungi</taxon>
        <taxon>Dikarya</taxon>
        <taxon>Ascomycota</taxon>
        <taxon>Pezizomycotina</taxon>
        <taxon>Orbiliomycetes</taxon>
        <taxon>Orbiliales</taxon>
        <taxon>Orbiliaceae</taxon>
        <taxon>Orbilia</taxon>
    </lineage>
</organism>
<feature type="compositionally biased region" description="Acidic residues" evidence="1">
    <location>
        <begin position="1011"/>
        <end position="1033"/>
    </location>
</feature>
<comment type="caution">
    <text evidence="2">The sequence shown here is derived from an EMBL/GenBank/DDBJ whole genome shotgun (WGS) entry which is preliminary data.</text>
</comment>
<proteinExistence type="predicted"/>
<dbReference type="AlphaFoldDB" id="A0AAN8MYE7"/>